<sequence length="507" mass="58046">MSLDNEHDQFMDNLKPAVPSSSSSLSSSDLSQAEKELNQLQQDKQNLMIQQNQQYLESLFQDHKHQPIKIRNVQITNGQLYRDEFLKYQFRNLLNGEIMSLGNYVKNVNQISKDLINSGIIDNLQVVNNLVNPPMFSKSQAYHVVPVFNIVPSKRFFAKTGTNIGNGEGDGYIQFQFKNLFGGGENLIFDAITGTKTKSSYLLNYNQPIGNNLQYMNENLLLINTRNLDWLQSNVTTRGMINKLYTRFHGDITCLNHEIILENSWKILNNHSSKSMQVLQQSGSQFKSSISYNLNYDTRDNKHLPTKGKFFQIGLEYNDPSILFFKLKNQYPFIKTVTQSQFIHRFPFINSNLIITNKFGLLYPLTKDKNSSLLDRFYIGGPNDVRSFLLNGLGPKDYNSCIGGDLFLNGGISLITDIPKYNESNFKIHNFINFGRLVGFNKDISLFNNLQNLNLTLTSQYSISYGFGILFNHPMARFELNFVLPLVTHERDSLRKGIQYGIGVSFL</sequence>
<dbReference type="InParanoid" id="A0A1D8PKC1"/>
<evidence type="ECO:0000256" key="6">
    <source>
        <dbReference type="SAM" id="MobiDB-lite"/>
    </source>
</evidence>
<dbReference type="GO" id="GO:0005741">
    <property type="term" value="C:mitochondrial outer membrane"/>
    <property type="evidence" value="ECO:0007669"/>
    <property type="project" value="UniProtKB-SubCell"/>
</dbReference>
<name>A0A1D8PKC1_CANAL</name>
<dbReference type="OrthoDB" id="1724197at2759"/>
<dbReference type="OMA" id="KHPVARF"/>
<comment type="subcellular location">
    <subcellularLocation>
        <location evidence="1">Mitochondrion outer membrane</location>
        <topology evidence="1">Multi-pass membrane protein</topology>
    </subcellularLocation>
</comment>
<dbReference type="FunCoup" id="A0A1D8PKC1">
    <property type="interactions" value="166"/>
</dbReference>
<reference evidence="9 10" key="3">
    <citation type="journal article" date="2013" name="Genome Biol.">
        <title>Assembly of a phased diploid Candida albicans genome facilitates allele-specific measurements and provides a simple model for repeat and indel structure.</title>
        <authorList>
            <person name="Muzzey D."/>
            <person name="Schwartz K."/>
            <person name="Weissman J.S."/>
            <person name="Sherlock G."/>
        </authorList>
    </citation>
    <scope>NUCLEOTIDE SEQUENCE [LARGE SCALE GENOMIC DNA]</scope>
    <source>
        <strain evidence="10">SC5314 / ATCC MYA-2876</strain>
    </source>
</reference>
<evidence type="ECO:0000256" key="3">
    <source>
        <dbReference type="ARBA" id="ARBA00022452"/>
    </source>
</evidence>
<protein>
    <submittedName>
        <fullName evidence="9">SAM complex subunit</fullName>
    </submittedName>
</protein>
<keyword evidence="5" id="KW-0472">Membrane</keyword>
<proteinExistence type="inferred from homology"/>
<dbReference type="SMR" id="A0A1D8PKC1"/>
<dbReference type="InterPro" id="IPR039910">
    <property type="entry name" value="D15-like"/>
</dbReference>
<dbReference type="PANTHER" id="PTHR12815:SF18">
    <property type="entry name" value="SORTING AND ASSEMBLY MACHINERY COMPONENT 50 HOMOLOG"/>
    <property type="match status" value="1"/>
</dbReference>
<dbReference type="VEuPathDB" id="FungiDB:C3_05770C_A"/>
<dbReference type="InterPro" id="IPR000184">
    <property type="entry name" value="Bac_surfAg_D15"/>
</dbReference>
<dbReference type="GO" id="GO:0005886">
    <property type="term" value="C:plasma membrane"/>
    <property type="evidence" value="ECO:0000314"/>
    <property type="project" value="CGD"/>
</dbReference>
<keyword evidence="3" id="KW-1134">Transmembrane beta strand</keyword>
<evidence type="ECO:0000256" key="4">
    <source>
        <dbReference type="ARBA" id="ARBA00022692"/>
    </source>
</evidence>
<feature type="compositionally biased region" description="Low complexity" evidence="6">
    <location>
        <begin position="20"/>
        <end position="31"/>
    </location>
</feature>
<keyword evidence="4" id="KW-0812">Transmembrane</keyword>
<comment type="similarity">
    <text evidence="2">Belongs to the SAM50/omp85 family.</text>
</comment>
<dbReference type="STRING" id="237561.A0A1D8PKC1"/>
<reference evidence="9 10" key="1">
    <citation type="journal article" date="2004" name="Proc. Natl. Acad. Sci. U.S.A.">
        <title>The diploid genome sequence of Candida albicans.</title>
        <authorList>
            <person name="Jones T."/>
            <person name="Federspiel N.A."/>
            <person name="Chibana H."/>
            <person name="Dungan J."/>
            <person name="Kalman S."/>
            <person name="Magee B.B."/>
            <person name="Newport G."/>
            <person name="Thorstenson Y.R."/>
            <person name="Agabian N."/>
            <person name="Magee P.T."/>
            <person name="Davis R.W."/>
            <person name="Scherer S."/>
        </authorList>
    </citation>
    <scope>NUCLEOTIDE SEQUENCE [LARGE SCALE GENOMIC DNA]</scope>
    <source>
        <strain evidence="10">SC5314 / ATCC MYA-2876</strain>
    </source>
</reference>
<evidence type="ECO:0000313" key="9">
    <source>
        <dbReference type="EMBL" id="AOW28586.1"/>
    </source>
</evidence>
<evidence type="ECO:0000313" key="8">
    <source>
        <dbReference type="CGD" id="CAL0000187404"/>
    </source>
</evidence>
<dbReference type="KEGG" id="cal:CAALFM_C305770CA"/>
<dbReference type="eggNOG" id="KOG2602">
    <property type="taxonomic scope" value="Eukaryota"/>
</dbReference>
<dbReference type="RefSeq" id="XP_716599.1">
    <property type="nucleotide sequence ID" value="XM_711506.1"/>
</dbReference>
<gene>
    <name evidence="8 9" type="primary">SAM50</name>
    <name evidence="9" type="ordered locus">CAALFM_C305770CA</name>
    <name evidence="8" type="ordered locus">orf19.7358</name>
</gene>
<dbReference type="EMBL" id="CP017625">
    <property type="protein sequence ID" value="AOW28586.1"/>
    <property type="molecule type" value="Genomic_DNA"/>
</dbReference>
<evidence type="ECO:0000256" key="2">
    <source>
        <dbReference type="ARBA" id="ARBA00010913"/>
    </source>
</evidence>
<reference evidence="9 10" key="2">
    <citation type="journal article" date="2007" name="Genome Biol.">
        <title>Assembly of the Candida albicans genome into sixteen supercontigs aligned on the eight chromosomes.</title>
        <authorList>
            <person name="van het Hoog M."/>
            <person name="Rast T.J."/>
            <person name="Martchenko M."/>
            <person name="Grindle S."/>
            <person name="Dignard D."/>
            <person name="Hogues H."/>
            <person name="Cuomo C."/>
            <person name="Berriman M."/>
            <person name="Scherer S."/>
            <person name="Magee B.B."/>
            <person name="Whiteway M."/>
            <person name="Chibana H."/>
            <person name="Nantel A."/>
            <person name="Magee P.T."/>
        </authorList>
    </citation>
    <scope>GENOME REANNOTATION</scope>
    <source>
        <strain evidence="10">SC5314 / ATCC MYA-2876</strain>
    </source>
</reference>
<evidence type="ECO:0000259" key="7">
    <source>
        <dbReference type="Pfam" id="PF01103"/>
    </source>
</evidence>
<feature type="region of interest" description="Disordered" evidence="6">
    <location>
        <begin position="1"/>
        <end position="33"/>
    </location>
</feature>
<evidence type="ECO:0000313" key="10">
    <source>
        <dbReference type="Proteomes" id="UP000000559"/>
    </source>
</evidence>
<dbReference type="Proteomes" id="UP000000559">
    <property type="component" value="Chromosome 3"/>
</dbReference>
<dbReference type="AlphaFoldDB" id="A0A1D8PKC1"/>
<accession>A0A1D8PKC1</accession>
<dbReference type="PANTHER" id="PTHR12815">
    <property type="entry name" value="SORTING AND ASSEMBLY MACHINERY SAMM50 PROTEIN FAMILY MEMBER"/>
    <property type="match status" value="1"/>
</dbReference>
<dbReference type="Gene3D" id="2.40.160.50">
    <property type="entry name" value="membrane protein fhac: a member of the omp85/tpsb transporter family"/>
    <property type="match status" value="1"/>
</dbReference>
<dbReference type="GO" id="GO:0045040">
    <property type="term" value="P:protein insertion into mitochondrial outer membrane"/>
    <property type="evidence" value="ECO:0000318"/>
    <property type="project" value="GO_Central"/>
</dbReference>
<feature type="compositionally biased region" description="Basic and acidic residues" evidence="6">
    <location>
        <begin position="1"/>
        <end position="10"/>
    </location>
</feature>
<organism evidence="9 10">
    <name type="scientific">Candida albicans (strain SC5314 / ATCC MYA-2876)</name>
    <name type="common">Yeast</name>
    <dbReference type="NCBI Taxonomy" id="237561"/>
    <lineage>
        <taxon>Eukaryota</taxon>
        <taxon>Fungi</taxon>
        <taxon>Dikarya</taxon>
        <taxon>Ascomycota</taxon>
        <taxon>Saccharomycotina</taxon>
        <taxon>Pichiomycetes</taxon>
        <taxon>Debaryomycetaceae</taxon>
        <taxon>Candida/Lodderomyces clade</taxon>
        <taxon>Candida</taxon>
    </lineage>
</organism>
<evidence type="ECO:0000256" key="1">
    <source>
        <dbReference type="ARBA" id="ARBA00004374"/>
    </source>
</evidence>
<keyword evidence="10" id="KW-1185">Reference proteome</keyword>
<feature type="domain" description="Bacterial surface antigen (D15)" evidence="7">
    <location>
        <begin position="179"/>
        <end position="506"/>
    </location>
</feature>
<evidence type="ECO:0000256" key="5">
    <source>
        <dbReference type="ARBA" id="ARBA00023136"/>
    </source>
</evidence>
<dbReference type="CGD" id="CAL0000187404">
    <property type="gene designation" value="SAM50"/>
</dbReference>
<dbReference type="Pfam" id="PF01103">
    <property type="entry name" value="Omp85"/>
    <property type="match status" value="1"/>
</dbReference>
<dbReference type="GeneID" id="3641721"/>